<dbReference type="InterPro" id="IPR052353">
    <property type="entry name" value="Benzoxazolinone_Detox_Enz"/>
</dbReference>
<keyword evidence="1" id="KW-0408">Iron</keyword>
<keyword evidence="2" id="KW-0411">Iron-sulfur</keyword>
<dbReference type="EMBL" id="WMBA01000004">
    <property type="protein sequence ID" value="MTD53093.1"/>
    <property type="molecule type" value="Genomic_DNA"/>
</dbReference>
<dbReference type="InterPro" id="IPR001433">
    <property type="entry name" value="OxRdtase_FAD/NAD-bd"/>
</dbReference>
<dbReference type="PANTHER" id="PTHR30212">
    <property type="entry name" value="PROTEIN YIIM"/>
    <property type="match status" value="1"/>
</dbReference>
<dbReference type="Gene3D" id="3.40.50.80">
    <property type="entry name" value="Nucleotide-binding domain of ferredoxin-NADP reductase (FNR) module"/>
    <property type="match status" value="1"/>
</dbReference>
<dbReference type="PROSITE" id="PS51340">
    <property type="entry name" value="MOSC"/>
    <property type="match status" value="1"/>
</dbReference>
<dbReference type="InterPro" id="IPR005163">
    <property type="entry name" value="Tri_helical_YiiM-like"/>
</dbReference>
<dbReference type="CDD" id="cd06184">
    <property type="entry name" value="flavohem_like_fad_nad_binding"/>
    <property type="match status" value="1"/>
</dbReference>
<evidence type="ECO:0000256" key="1">
    <source>
        <dbReference type="ARBA" id="ARBA00022714"/>
    </source>
</evidence>
<dbReference type="InterPro" id="IPR012675">
    <property type="entry name" value="Beta-grasp_dom_sf"/>
</dbReference>
<dbReference type="InterPro" id="IPR017927">
    <property type="entry name" value="FAD-bd_FR_type"/>
</dbReference>
<dbReference type="SUPFAM" id="SSF63380">
    <property type="entry name" value="Riboflavin synthase domain-like"/>
    <property type="match status" value="1"/>
</dbReference>
<name>A0A6N7YW44_9PSEU</name>
<protein>
    <submittedName>
        <fullName evidence="5">MOSC domain-containing protein</fullName>
    </submittedName>
</protein>
<dbReference type="SUPFAM" id="SSF50800">
    <property type="entry name" value="PK beta-barrel domain-like"/>
    <property type="match status" value="1"/>
</dbReference>
<feature type="domain" description="MOSC" evidence="3">
    <location>
        <begin position="29"/>
        <end position="164"/>
    </location>
</feature>
<dbReference type="PROSITE" id="PS51384">
    <property type="entry name" value="FAD_FR"/>
    <property type="match status" value="1"/>
</dbReference>
<dbReference type="Gene3D" id="2.40.30.10">
    <property type="entry name" value="Translation factors"/>
    <property type="match status" value="1"/>
</dbReference>
<accession>A0A6N7YW44</accession>
<dbReference type="AlphaFoldDB" id="A0A6N7YW44"/>
<dbReference type="InterPro" id="IPR039261">
    <property type="entry name" value="FNR_nucleotide-bd"/>
</dbReference>
<proteinExistence type="predicted"/>
<evidence type="ECO:0000259" key="3">
    <source>
        <dbReference type="PROSITE" id="PS51340"/>
    </source>
</evidence>
<sequence>MAKLLSLNVGRPRDVAWKGRVVHTGIWKSPTTRPVMARRLNLDGDGQGDLAGHGGEQRAVMVYQAESYEYWARQLDRTDLTYGIFGENFTVDGLPDDQVCIGDRYRIGDAEFEVTQPRTTCYRVGLRLGEPRMASLLVAHHRPGFYFRVRQEGLVRAGDDIVKLGTGPEQITVASADALLYLPGGDTETMRRALNVPALSPGWRDSFRELVDQAGHPRREPAPRPAWDGFRRMRVAELVHETELVTSVSLRPADGGALPVPRPGQYLTVRLPAAGEPAPVRSYSLSASALDGYRISVKRERHGRASGYIGTALAVGDELDVAAPRGEFVLGDGDEPVVLLSAGIGVTPVLAMLRSLAAQRSTRAVWWLHTTNRPATHALAAEAARLIRSLPDAHSHIFYTADTAETSEAGVTHGRLDRDALAALGLPTDASVYLCGPSGFMDAMTAVLGALGIAPGRIHTEMFASLSAINPGVVADGRPAPHTPATAGTGPMITFARAALTTAFDVDLASLLEMAEACDVPTRWSCRTGVCQTCSTPLLSGTVSYSPDPLDDPAAGHVLLCCARPETDVVLDL</sequence>
<evidence type="ECO:0000313" key="6">
    <source>
        <dbReference type="Proteomes" id="UP000440096"/>
    </source>
</evidence>
<dbReference type="InterPro" id="IPR017938">
    <property type="entry name" value="Riboflavin_synthase-like_b-brl"/>
</dbReference>
<gene>
    <name evidence="5" type="ORF">GKO32_03745</name>
</gene>
<organism evidence="5 6">
    <name type="scientific">Amycolatopsis pithecellobii</name>
    <dbReference type="NCBI Taxonomy" id="664692"/>
    <lineage>
        <taxon>Bacteria</taxon>
        <taxon>Bacillati</taxon>
        <taxon>Actinomycetota</taxon>
        <taxon>Actinomycetes</taxon>
        <taxon>Pseudonocardiales</taxon>
        <taxon>Pseudonocardiaceae</taxon>
        <taxon>Amycolatopsis</taxon>
    </lineage>
</organism>
<dbReference type="Pfam" id="PF00970">
    <property type="entry name" value="FAD_binding_6"/>
    <property type="match status" value="1"/>
</dbReference>
<dbReference type="Pfam" id="PF03475">
    <property type="entry name" value="YiiM_3-alpha"/>
    <property type="match status" value="1"/>
</dbReference>
<dbReference type="Pfam" id="PF00175">
    <property type="entry name" value="NAD_binding_1"/>
    <property type="match status" value="1"/>
</dbReference>
<dbReference type="Pfam" id="PF00111">
    <property type="entry name" value="Fer2"/>
    <property type="match status" value="1"/>
</dbReference>
<dbReference type="CDD" id="cd00207">
    <property type="entry name" value="fer2"/>
    <property type="match status" value="1"/>
</dbReference>
<dbReference type="GO" id="GO:0016491">
    <property type="term" value="F:oxidoreductase activity"/>
    <property type="evidence" value="ECO:0007669"/>
    <property type="project" value="InterPro"/>
</dbReference>
<dbReference type="PRINTS" id="PR00410">
    <property type="entry name" value="PHEHYDRXLASE"/>
</dbReference>
<dbReference type="GO" id="GO:0030170">
    <property type="term" value="F:pyridoxal phosphate binding"/>
    <property type="evidence" value="ECO:0007669"/>
    <property type="project" value="InterPro"/>
</dbReference>
<evidence type="ECO:0000256" key="2">
    <source>
        <dbReference type="ARBA" id="ARBA00023014"/>
    </source>
</evidence>
<dbReference type="Proteomes" id="UP000440096">
    <property type="component" value="Unassembled WGS sequence"/>
</dbReference>
<dbReference type="Gene3D" id="3.10.20.30">
    <property type="match status" value="1"/>
</dbReference>
<dbReference type="InterPro" id="IPR011037">
    <property type="entry name" value="Pyrv_Knase-like_insert_dom_sf"/>
</dbReference>
<dbReference type="GO" id="GO:0030151">
    <property type="term" value="F:molybdenum ion binding"/>
    <property type="evidence" value="ECO:0007669"/>
    <property type="project" value="InterPro"/>
</dbReference>
<dbReference type="GO" id="GO:0051537">
    <property type="term" value="F:2 iron, 2 sulfur cluster binding"/>
    <property type="evidence" value="ECO:0007669"/>
    <property type="project" value="UniProtKB-KW"/>
</dbReference>
<evidence type="ECO:0000313" key="5">
    <source>
        <dbReference type="EMBL" id="MTD53093.1"/>
    </source>
</evidence>
<dbReference type="OrthoDB" id="9801223at2"/>
<comment type="caution">
    <text evidence="5">The sequence shown here is derived from an EMBL/GenBank/DDBJ whole genome shotgun (WGS) entry which is preliminary data.</text>
</comment>
<dbReference type="Gene3D" id="2.40.33.20">
    <property type="entry name" value="PK beta-barrel domain-like"/>
    <property type="match status" value="1"/>
</dbReference>
<dbReference type="Pfam" id="PF03473">
    <property type="entry name" value="MOSC"/>
    <property type="match status" value="1"/>
</dbReference>
<dbReference type="InterPro" id="IPR008333">
    <property type="entry name" value="Cbr1-like_FAD-bd_dom"/>
</dbReference>
<reference evidence="5 6" key="1">
    <citation type="submission" date="2019-11" db="EMBL/GenBank/DDBJ databases">
        <title>Draft genome of Amycolatopsis RM579.</title>
        <authorList>
            <person name="Duangmal K."/>
            <person name="Mingma R."/>
        </authorList>
    </citation>
    <scope>NUCLEOTIDE SEQUENCE [LARGE SCALE GENOMIC DNA]</scope>
    <source>
        <strain evidence="5 6">RM579</strain>
    </source>
</reference>
<dbReference type="PANTHER" id="PTHR30212:SF2">
    <property type="entry name" value="PROTEIN YIIM"/>
    <property type="match status" value="1"/>
</dbReference>
<dbReference type="InterPro" id="IPR001041">
    <property type="entry name" value="2Fe-2S_ferredoxin-type"/>
</dbReference>
<evidence type="ECO:0000259" key="4">
    <source>
        <dbReference type="PROSITE" id="PS51384"/>
    </source>
</evidence>
<feature type="domain" description="FAD-binding FR-type" evidence="4">
    <location>
        <begin position="228"/>
        <end position="331"/>
    </location>
</feature>
<dbReference type="InterPro" id="IPR005302">
    <property type="entry name" value="MoCF_Sase_C"/>
</dbReference>
<keyword evidence="6" id="KW-1185">Reference proteome</keyword>
<keyword evidence="1" id="KW-0001">2Fe-2S</keyword>
<dbReference type="SUPFAM" id="SSF52343">
    <property type="entry name" value="Ferredoxin reductase-like, C-terminal NADP-linked domain"/>
    <property type="match status" value="1"/>
</dbReference>
<dbReference type="InterPro" id="IPR036010">
    <property type="entry name" value="2Fe-2S_ferredoxin-like_sf"/>
</dbReference>
<keyword evidence="1" id="KW-0479">Metal-binding</keyword>
<dbReference type="SUPFAM" id="SSF54292">
    <property type="entry name" value="2Fe-2S ferredoxin-like"/>
    <property type="match status" value="1"/>
</dbReference>
<dbReference type="RefSeq" id="WP_154755356.1">
    <property type="nucleotide sequence ID" value="NZ_WMBA01000004.1"/>
</dbReference>